<sequence>MESHDEELVLQILFGLKNNNYNNVKNNNSAPASPCKKFRKEAQAPASPSLFGSSSQDIDFVPSSPSRGFLSYNSNKYEVPYSCESPTLLPPVPTLGSNRNLIPSPSNSLSNSTESLDSFTISSSPSQSVPSSPPFGKSLSLSSLKQQKFVSLKNNDTLSPSTSYTNLLSSSSPSVKIPSQSCNNNNNNNNRLLNIQCTLNECLLCQRGQPDVLVKSPTWASIMRVVFFTLHNEMKEKQFFSLKTDVYDFMTTHWDVLCLHKKRSDNWHKQIQDMLSHSKNIFESGMDKYKQNGFWRLKQAIDPWVLPQKGGRKSSSPSQSSPVLSLSASSPSILSSSPPSSSPSFYVPSISATTSPLILSNNNSCNIPNIKHKYHQSTTHLFDEGRKKSSIDNLLISSDSVEMVYNNNKKRTYQESQYNDNQRYSYSDDSEELYIDDDN</sequence>
<accession>A0A8J4PT33</accession>
<organism evidence="2 3">
    <name type="scientific">Polysphondylium violaceum</name>
    <dbReference type="NCBI Taxonomy" id="133409"/>
    <lineage>
        <taxon>Eukaryota</taxon>
        <taxon>Amoebozoa</taxon>
        <taxon>Evosea</taxon>
        <taxon>Eumycetozoa</taxon>
        <taxon>Dictyostelia</taxon>
        <taxon>Dictyosteliales</taxon>
        <taxon>Dictyosteliaceae</taxon>
        <taxon>Polysphondylium</taxon>
    </lineage>
</organism>
<name>A0A8J4PT33_9MYCE</name>
<feature type="compositionally biased region" description="Polar residues" evidence="1">
    <location>
        <begin position="414"/>
        <end position="427"/>
    </location>
</feature>
<dbReference type="EMBL" id="AJWJ01000211">
    <property type="protein sequence ID" value="KAF2073343.1"/>
    <property type="molecule type" value="Genomic_DNA"/>
</dbReference>
<protein>
    <submittedName>
        <fullName evidence="2">Uncharacterized protein</fullName>
    </submittedName>
</protein>
<gene>
    <name evidence="2" type="ORF">CYY_005361</name>
</gene>
<evidence type="ECO:0000256" key="1">
    <source>
        <dbReference type="SAM" id="MobiDB-lite"/>
    </source>
</evidence>
<evidence type="ECO:0000313" key="2">
    <source>
        <dbReference type="EMBL" id="KAF2073343.1"/>
    </source>
</evidence>
<dbReference type="Gene3D" id="3.90.980.20">
    <property type="match status" value="1"/>
</dbReference>
<dbReference type="Proteomes" id="UP000695562">
    <property type="component" value="Unassembled WGS sequence"/>
</dbReference>
<evidence type="ECO:0000313" key="3">
    <source>
        <dbReference type="Proteomes" id="UP000695562"/>
    </source>
</evidence>
<feature type="compositionally biased region" description="Low complexity" evidence="1">
    <location>
        <begin position="97"/>
        <end position="137"/>
    </location>
</feature>
<feature type="region of interest" description="Disordered" evidence="1">
    <location>
        <begin position="94"/>
        <end position="137"/>
    </location>
</feature>
<feature type="region of interest" description="Disordered" evidence="1">
    <location>
        <begin position="413"/>
        <end position="439"/>
    </location>
</feature>
<keyword evidence="3" id="KW-1185">Reference proteome</keyword>
<feature type="compositionally biased region" description="Acidic residues" evidence="1">
    <location>
        <begin position="428"/>
        <end position="439"/>
    </location>
</feature>
<comment type="caution">
    <text evidence="2">The sequence shown here is derived from an EMBL/GenBank/DDBJ whole genome shotgun (WGS) entry which is preliminary data.</text>
</comment>
<dbReference type="OrthoDB" id="20932at2759"/>
<dbReference type="AlphaFoldDB" id="A0A8J4PT33"/>
<reference evidence="2" key="1">
    <citation type="submission" date="2020-01" db="EMBL/GenBank/DDBJ databases">
        <title>Development of genomics and gene disruption for Polysphondylium violaceum indicates a role for the polyketide synthase stlB in stalk morphogenesis.</title>
        <authorList>
            <person name="Narita B."/>
            <person name="Kawabe Y."/>
            <person name="Kin K."/>
            <person name="Saito T."/>
            <person name="Gibbs R."/>
            <person name="Kuspa A."/>
            <person name="Muzny D."/>
            <person name="Queller D."/>
            <person name="Richards S."/>
            <person name="Strassman J."/>
            <person name="Sucgang R."/>
            <person name="Worley K."/>
            <person name="Schaap P."/>
        </authorList>
    </citation>
    <scope>NUCLEOTIDE SEQUENCE</scope>
    <source>
        <strain evidence="2">QSvi11</strain>
    </source>
</reference>
<proteinExistence type="predicted"/>
<dbReference type="FunFam" id="3.90.980.20:FF:000011">
    <property type="entry name" value="Uncharacterized protein"/>
    <property type="match status" value="1"/>
</dbReference>